<dbReference type="Gene3D" id="1.10.510.10">
    <property type="entry name" value="Transferase(Phosphotransferase) domain 1"/>
    <property type="match status" value="1"/>
</dbReference>
<evidence type="ECO:0000259" key="6">
    <source>
        <dbReference type="PROSITE" id="PS50011"/>
    </source>
</evidence>
<evidence type="ECO:0000256" key="5">
    <source>
        <dbReference type="SAM" id="Phobius"/>
    </source>
</evidence>
<dbReference type="PANTHER" id="PTHR44329">
    <property type="entry name" value="SERINE/THREONINE-PROTEIN KINASE TNNI3K-RELATED"/>
    <property type="match status" value="1"/>
</dbReference>
<keyword evidence="5" id="KW-1133">Transmembrane helix</keyword>
<dbReference type="WBParaSite" id="MBELARI_LOCUS14647">
    <property type="protein sequence ID" value="MBELARI_LOCUS14647"/>
    <property type="gene ID" value="MBELARI_LOCUS14647"/>
</dbReference>
<dbReference type="GO" id="GO:0097527">
    <property type="term" value="P:necroptotic signaling pathway"/>
    <property type="evidence" value="ECO:0007669"/>
    <property type="project" value="TreeGrafter"/>
</dbReference>
<dbReference type="GO" id="GO:0005524">
    <property type="term" value="F:ATP binding"/>
    <property type="evidence" value="ECO:0007669"/>
    <property type="project" value="UniProtKB-UniRule"/>
</dbReference>
<feature type="binding site" evidence="3">
    <location>
        <position position="213"/>
    </location>
    <ligand>
        <name>ATP</name>
        <dbReference type="ChEBI" id="CHEBI:30616"/>
    </ligand>
</feature>
<feature type="transmembrane region" description="Helical" evidence="5">
    <location>
        <begin position="145"/>
        <end position="164"/>
    </location>
</feature>
<dbReference type="CDD" id="cd14014">
    <property type="entry name" value="STKc_PknB_like"/>
    <property type="match status" value="1"/>
</dbReference>
<dbReference type="PROSITE" id="PS00108">
    <property type="entry name" value="PROTEIN_KINASE_ST"/>
    <property type="match status" value="1"/>
</dbReference>
<evidence type="ECO:0000256" key="4">
    <source>
        <dbReference type="SAM" id="MobiDB-lite"/>
    </source>
</evidence>
<evidence type="ECO:0000256" key="3">
    <source>
        <dbReference type="PROSITE-ProRule" id="PRU10141"/>
    </source>
</evidence>
<keyword evidence="2 3" id="KW-0067">ATP-binding</keyword>
<evidence type="ECO:0000256" key="1">
    <source>
        <dbReference type="ARBA" id="ARBA00022741"/>
    </source>
</evidence>
<reference evidence="8" key="1">
    <citation type="submission" date="2024-02" db="UniProtKB">
        <authorList>
            <consortium name="WormBaseParasite"/>
        </authorList>
    </citation>
    <scope>IDENTIFICATION</scope>
</reference>
<dbReference type="InterPro" id="IPR008271">
    <property type="entry name" value="Ser/Thr_kinase_AS"/>
</dbReference>
<dbReference type="SUPFAM" id="SSF56112">
    <property type="entry name" value="Protein kinase-like (PK-like)"/>
    <property type="match status" value="1"/>
</dbReference>
<sequence>MLAPVHTDVISLFNVDGSNLCLDKQGNLRGAYNFLIDRSPPGVVKKGGQEAGEVPKYDFSDDNPSKKQTIEVIDEDEVYPHKYTAAHPTTTTQPRLVSIEAKVESPSISPTTATINAIKLKDEREYQYQTRPNYYSKNDTSMSSLIATFTILLIIVTVIVWLKYCCPLRIRTKRKEEIILLADEEPVMLRLIGSGGFGQVYELVGQKPAAVIKIMNASPKFYESVEHEYKHLKLMKHPNVVRLLQTERMEKRGEVGIVMEYCQRGDLKKLLLDQTIVYSMKTVYYWTVELLDALQYIFETHNVIHRDIKPENVFITDKWCLKIGDFGLAKFIQQTQTGTFAGTLRYMSPLQRDVNQDGAESSSGRLLDSHRNDVYGIGLVLWEMVERRTVLVEYDRNGWFDRDFFNQDVTSKKLQKVAAPNCPRQLQEIIEKCTNFDLYSRPKAIEIFEEMKPHRVSIQVNGCVDCDFLVDFSFRVCNEVPNGQEGHYTDSNIVICKDPYPFTINGKPPLNPHCEWRALIVFPVDLNNTWNNLYSCSYRLNGEKSLIVRAVSQKVSQNGFAFSFRVRQWVNESIPMFVLPVSDNQYLGNEYFLVEKSTMVTLVANPILAPSPRVNTALILEMHGRLDEDYQDAIPLYEADITCNWPFTYSVFAGSDPGLRWRESLDFSLDQATIYSTSTVVTLLGNDYCTFTALIMPEYLEALLNYLPTYLTSYSYPWPFDNPTDYPRCQQARADFSPLISKTERRIAIDVIKLENGTLKLFYGTNPSNEKGYCTNPKIESKSIDLVDQQKVAVSAECFHDHGNRSCEYQIVHGPPSNFLGHPELLLNTYRDTDVFQEQSLTSLSYSIYIPPGCAPSVALRTYPSSNDLTLRNCGGTVFFAALDDIPLNQIEAAYFCDSFPVNISFQTNSIGFGQISVQYRKNFGDDWIDSDVNTTLSNVRAVQLQCTIVSKWEKYKRCFAKIHFVRSFDNGFDDRSPCFDNEITAEYLR</sequence>
<dbReference type="PANTHER" id="PTHR44329:SF298">
    <property type="entry name" value="MIXED LINEAGE KINASE DOMAIN-LIKE PROTEIN"/>
    <property type="match status" value="1"/>
</dbReference>
<dbReference type="GO" id="GO:0004672">
    <property type="term" value="F:protein kinase activity"/>
    <property type="evidence" value="ECO:0007669"/>
    <property type="project" value="InterPro"/>
</dbReference>
<protein>
    <recommendedName>
        <fullName evidence="6">Protein kinase domain-containing protein</fullName>
    </recommendedName>
</protein>
<dbReference type="AlphaFoldDB" id="A0AAF3ELN2"/>
<keyword evidence="5" id="KW-0812">Transmembrane</keyword>
<dbReference type="InterPro" id="IPR000719">
    <property type="entry name" value="Prot_kinase_dom"/>
</dbReference>
<dbReference type="InterPro" id="IPR051681">
    <property type="entry name" value="Ser/Thr_Kinases-Pseudokinases"/>
</dbReference>
<accession>A0AAF3ELN2</accession>
<evidence type="ECO:0000313" key="8">
    <source>
        <dbReference type="WBParaSite" id="MBELARI_LOCUS14647"/>
    </source>
</evidence>
<evidence type="ECO:0000256" key="2">
    <source>
        <dbReference type="ARBA" id="ARBA00022840"/>
    </source>
</evidence>
<keyword evidence="7" id="KW-1185">Reference proteome</keyword>
<dbReference type="PROSITE" id="PS50011">
    <property type="entry name" value="PROTEIN_KINASE_DOM"/>
    <property type="match status" value="1"/>
</dbReference>
<dbReference type="PROSITE" id="PS00107">
    <property type="entry name" value="PROTEIN_KINASE_ATP"/>
    <property type="match status" value="1"/>
</dbReference>
<evidence type="ECO:0000313" key="7">
    <source>
        <dbReference type="Proteomes" id="UP000887575"/>
    </source>
</evidence>
<proteinExistence type="predicted"/>
<keyword evidence="5" id="KW-0472">Membrane</keyword>
<dbReference type="InterPro" id="IPR017441">
    <property type="entry name" value="Protein_kinase_ATP_BS"/>
</dbReference>
<dbReference type="InterPro" id="IPR011009">
    <property type="entry name" value="Kinase-like_dom_sf"/>
</dbReference>
<dbReference type="Proteomes" id="UP000887575">
    <property type="component" value="Unassembled WGS sequence"/>
</dbReference>
<organism evidence="7 8">
    <name type="scientific">Mesorhabditis belari</name>
    <dbReference type="NCBI Taxonomy" id="2138241"/>
    <lineage>
        <taxon>Eukaryota</taxon>
        <taxon>Metazoa</taxon>
        <taxon>Ecdysozoa</taxon>
        <taxon>Nematoda</taxon>
        <taxon>Chromadorea</taxon>
        <taxon>Rhabditida</taxon>
        <taxon>Rhabditina</taxon>
        <taxon>Rhabditomorpha</taxon>
        <taxon>Rhabditoidea</taxon>
        <taxon>Rhabditidae</taxon>
        <taxon>Mesorhabditinae</taxon>
        <taxon>Mesorhabditis</taxon>
    </lineage>
</organism>
<feature type="domain" description="Protein kinase" evidence="6">
    <location>
        <begin position="186"/>
        <end position="457"/>
    </location>
</feature>
<dbReference type="SMART" id="SM00220">
    <property type="entry name" value="S_TKc"/>
    <property type="match status" value="1"/>
</dbReference>
<feature type="compositionally biased region" description="Basic and acidic residues" evidence="4">
    <location>
        <begin position="53"/>
        <end position="65"/>
    </location>
</feature>
<keyword evidence="1 3" id="KW-0547">Nucleotide-binding</keyword>
<feature type="region of interest" description="Disordered" evidence="4">
    <location>
        <begin position="45"/>
        <end position="65"/>
    </location>
</feature>
<dbReference type="Pfam" id="PF00069">
    <property type="entry name" value="Pkinase"/>
    <property type="match status" value="1"/>
</dbReference>
<name>A0AAF3ELN2_9BILA</name>